<evidence type="ECO:0000313" key="2">
    <source>
        <dbReference type="EMBL" id="BAO28226.1"/>
    </source>
</evidence>
<name>W0SB37_9PROT</name>
<dbReference type="Proteomes" id="UP000031637">
    <property type="component" value="Chromosome"/>
</dbReference>
<feature type="transmembrane region" description="Helical" evidence="1">
    <location>
        <begin position="6"/>
        <end position="27"/>
    </location>
</feature>
<dbReference type="RefSeq" id="WP_041096695.1">
    <property type="nucleotide sequence ID" value="NZ_AP012547.1"/>
</dbReference>
<gene>
    <name evidence="2" type="ORF">SUTH_00412</name>
</gene>
<protein>
    <submittedName>
        <fullName evidence="2">Uncharacterized protein</fullName>
    </submittedName>
</protein>
<keyword evidence="1" id="KW-1133">Transmembrane helix</keyword>
<evidence type="ECO:0000256" key="1">
    <source>
        <dbReference type="SAM" id="Phobius"/>
    </source>
</evidence>
<reference evidence="2 3" key="1">
    <citation type="journal article" date="2014" name="Syst. Appl. Microbiol.">
        <title>Complete genomes of freshwater sulfur oxidizers Sulfuricella denitrificans skB26 and Sulfuritalea hydrogenivorans sk43H: genetic insights into the sulfur oxidation pathway of betaproteobacteria.</title>
        <authorList>
            <person name="Watanabe T."/>
            <person name="Kojima H."/>
            <person name="Fukui M."/>
        </authorList>
    </citation>
    <scope>NUCLEOTIDE SEQUENCE [LARGE SCALE GENOMIC DNA]</scope>
    <source>
        <strain evidence="2">DSM22779</strain>
    </source>
</reference>
<keyword evidence="1" id="KW-0472">Membrane</keyword>
<dbReference type="EMBL" id="AP012547">
    <property type="protein sequence ID" value="BAO28226.1"/>
    <property type="molecule type" value="Genomic_DNA"/>
</dbReference>
<organism evidence="2 3">
    <name type="scientific">Sulfuritalea hydrogenivorans sk43H</name>
    <dbReference type="NCBI Taxonomy" id="1223802"/>
    <lineage>
        <taxon>Bacteria</taxon>
        <taxon>Pseudomonadati</taxon>
        <taxon>Pseudomonadota</taxon>
        <taxon>Betaproteobacteria</taxon>
        <taxon>Nitrosomonadales</taxon>
        <taxon>Sterolibacteriaceae</taxon>
        <taxon>Sulfuritalea</taxon>
    </lineage>
</organism>
<keyword evidence="3" id="KW-1185">Reference proteome</keyword>
<proteinExistence type="predicted"/>
<sequence length="69" mass="7547">MWQRLLLRFLVALSAIASVGGFLWMSFAPPPGMKATRDGVPYFTPPVVHPVTGQPVPVETLVQHYKGGK</sequence>
<dbReference type="HOGENOM" id="CLU_2774395_0_0_4"/>
<dbReference type="OrthoDB" id="8480827at2"/>
<evidence type="ECO:0000313" key="3">
    <source>
        <dbReference type="Proteomes" id="UP000031637"/>
    </source>
</evidence>
<keyword evidence="1" id="KW-0812">Transmembrane</keyword>
<accession>W0SB37</accession>
<dbReference type="AlphaFoldDB" id="W0SB37"/>
<dbReference type="KEGG" id="shd:SUTH_00412"/>
<dbReference type="STRING" id="1223802.SUTH_00412"/>